<reference evidence="1" key="2">
    <citation type="journal article" date="2015" name="Fish Shellfish Immunol.">
        <title>Early steps in the European eel (Anguilla anguilla)-Vibrio vulnificus interaction in the gills: Role of the RtxA13 toxin.</title>
        <authorList>
            <person name="Callol A."/>
            <person name="Pajuelo D."/>
            <person name="Ebbesson L."/>
            <person name="Teles M."/>
            <person name="MacKenzie S."/>
            <person name="Amaro C."/>
        </authorList>
    </citation>
    <scope>NUCLEOTIDE SEQUENCE</scope>
</reference>
<evidence type="ECO:0000313" key="1">
    <source>
        <dbReference type="EMBL" id="JAI07448.1"/>
    </source>
</evidence>
<dbReference type="AlphaFoldDB" id="A0A0E9XXJ9"/>
<name>A0A0E9XXJ9_ANGAN</name>
<dbReference type="EMBL" id="GBXM01001130">
    <property type="protein sequence ID" value="JAI07448.1"/>
    <property type="molecule type" value="Transcribed_RNA"/>
</dbReference>
<accession>A0A0E9XXJ9</accession>
<sequence length="17" mass="1992">MYFVCVFLSCVSGFSFR</sequence>
<proteinExistence type="predicted"/>
<reference evidence="1" key="1">
    <citation type="submission" date="2014-11" db="EMBL/GenBank/DDBJ databases">
        <authorList>
            <person name="Amaro Gonzalez C."/>
        </authorList>
    </citation>
    <scope>NUCLEOTIDE SEQUENCE</scope>
</reference>
<organism evidence="1">
    <name type="scientific">Anguilla anguilla</name>
    <name type="common">European freshwater eel</name>
    <name type="synonym">Muraena anguilla</name>
    <dbReference type="NCBI Taxonomy" id="7936"/>
    <lineage>
        <taxon>Eukaryota</taxon>
        <taxon>Metazoa</taxon>
        <taxon>Chordata</taxon>
        <taxon>Craniata</taxon>
        <taxon>Vertebrata</taxon>
        <taxon>Euteleostomi</taxon>
        <taxon>Actinopterygii</taxon>
        <taxon>Neopterygii</taxon>
        <taxon>Teleostei</taxon>
        <taxon>Anguilliformes</taxon>
        <taxon>Anguillidae</taxon>
        <taxon>Anguilla</taxon>
    </lineage>
</organism>
<protein>
    <submittedName>
        <fullName evidence="1">Uncharacterized protein</fullName>
    </submittedName>
</protein>